<keyword evidence="2" id="KW-0812">Transmembrane</keyword>
<evidence type="ECO:0000256" key="1">
    <source>
        <dbReference type="SAM" id="MobiDB-lite"/>
    </source>
</evidence>
<feature type="compositionally biased region" description="Basic and acidic residues" evidence="1">
    <location>
        <begin position="1"/>
        <end position="15"/>
    </location>
</feature>
<organism evidence="3 4">
    <name type="scientific">Flavonifractor hominis</name>
    <dbReference type="NCBI Taxonomy" id="3133178"/>
    <lineage>
        <taxon>Bacteria</taxon>
        <taxon>Bacillati</taxon>
        <taxon>Bacillota</taxon>
        <taxon>Clostridia</taxon>
        <taxon>Eubacteriales</taxon>
        <taxon>Oscillospiraceae</taxon>
        <taxon>Flavonifractor</taxon>
    </lineage>
</organism>
<proteinExistence type="predicted"/>
<feature type="transmembrane region" description="Helical" evidence="2">
    <location>
        <begin position="29"/>
        <end position="47"/>
    </location>
</feature>
<evidence type="ECO:0000313" key="4">
    <source>
        <dbReference type="Proteomes" id="UP001440599"/>
    </source>
</evidence>
<dbReference type="RefSeq" id="WP_349140299.1">
    <property type="nucleotide sequence ID" value="NZ_JBBMFT010000004.1"/>
</dbReference>
<sequence>MSQTEHKPDPSREESPQEPVTYASPKKRVLAWVGVVYMLAFVGLNIYPFFTGGRYLNGVAPLLFCPGAAGLLVLSVMDLRDPDCIPSRKACMALLAIACVVIFIAGLVLGIPPLLAGLGG</sequence>
<protein>
    <recommendedName>
        <fullName evidence="5">Tripartite tricarboxylate transporter TctB family protein</fullName>
    </recommendedName>
</protein>
<dbReference type="EMBL" id="JBBMFT010000004">
    <property type="protein sequence ID" value="MEQ2456640.1"/>
    <property type="molecule type" value="Genomic_DNA"/>
</dbReference>
<feature type="transmembrane region" description="Helical" evidence="2">
    <location>
        <begin position="59"/>
        <end position="79"/>
    </location>
</feature>
<keyword evidence="4" id="KW-1185">Reference proteome</keyword>
<accession>A0ABV1ERL5</accession>
<gene>
    <name evidence="3" type="ORF">WMO45_08900</name>
</gene>
<feature type="region of interest" description="Disordered" evidence="1">
    <location>
        <begin position="1"/>
        <end position="22"/>
    </location>
</feature>
<feature type="transmembrane region" description="Helical" evidence="2">
    <location>
        <begin position="91"/>
        <end position="115"/>
    </location>
</feature>
<evidence type="ECO:0008006" key="5">
    <source>
        <dbReference type="Google" id="ProtNLM"/>
    </source>
</evidence>
<keyword evidence="2" id="KW-1133">Transmembrane helix</keyword>
<comment type="caution">
    <text evidence="3">The sequence shown here is derived from an EMBL/GenBank/DDBJ whole genome shotgun (WGS) entry which is preliminary data.</text>
</comment>
<evidence type="ECO:0000256" key="2">
    <source>
        <dbReference type="SAM" id="Phobius"/>
    </source>
</evidence>
<dbReference type="Proteomes" id="UP001440599">
    <property type="component" value="Unassembled WGS sequence"/>
</dbReference>
<reference evidence="3 4" key="1">
    <citation type="submission" date="2024-03" db="EMBL/GenBank/DDBJ databases">
        <title>Human intestinal bacterial collection.</title>
        <authorList>
            <person name="Pauvert C."/>
            <person name="Hitch T.C.A."/>
            <person name="Clavel T."/>
        </authorList>
    </citation>
    <scope>NUCLEOTIDE SEQUENCE [LARGE SCALE GENOMIC DNA]</scope>
    <source>
        <strain evidence="3 4">CLA-AP-H34</strain>
    </source>
</reference>
<evidence type="ECO:0000313" key="3">
    <source>
        <dbReference type="EMBL" id="MEQ2456640.1"/>
    </source>
</evidence>
<name>A0ABV1ERL5_9FIRM</name>
<keyword evidence="2" id="KW-0472">Membrane</keyword>